<dbReference type="PROSITE" id="PS51257">
    <property type="entry name" value="PROKAR_LIPOPROTEIN"/>
    <property type="match status" value="1"/>
</dbReference>
<gene>
    <name evidence="2" type="ORF">LPB142_05975</name>
</gene>
<evidence type="ECO:0000313" key="3">
    <source>
        <dbReference type="Proteomes" id="UP000176562"/>
    </source>
</evidence>
<sequence>MQTPLKVSLALALSLVLAGCGFSESRLNPFNWFGSDREEPQTLAPEGGYAAAKTDNRALIAQLTRVEVKQTQGGAIVSAEGIAPTQGWWDAELVAESEEPVDGVMSYRFVIAEPRAGSPAAGRVLTPESRAITAGAYIPNARLPFVTKIIVTGANGARSVSR</sequence>
<keyword evidence="3" id="KW-1185">Reference proteome</keyword>
<feature type="chain" id="PRO_5009443465" description="Lipoprotein" evidence="1">
    <location>
        <begin position="24"/>
        <end position="162"/>
    </location>
</feature>
<dbReference type="EMBL" id="CP017781">
    <property type="protein sequence ID" value="AOZ68921.1"/>
    <property type="molecule type" value="Genomic_DNA"/>
</dbReference>
<accession>A0A1D9MAS4</accession>
<name>A0A1D9MAS4_9RHOB</name>
<evidence type="ECO:0000313" key="2">
    <source>
        <dbReference type="EMBL" id="AOZ68921.1"/>
    </source>
</evidence>
<dbReference type="RefSeq" id="WP_068767435.1">
    <property type="nucleotide sequence ID" value="NZ_CP017781.1"/>
</dbReference>
<dbReference type="KEGG" id="rhp:LPB142_05975"/>
<evidence type="ECO:0000256" key="1">
    <source>
        <dbReference type="SAM" id="SignalP"/>
    </source>
</evidence>
<evidence type="ECO:0008006" key="4">
    <source>
        <dbReference type="Google" id="ProtNLM"/>
    </source>
</evidence>
<feature type="signal peptide" evidence="1">
    <location>
        <begin position="1"/>
        <end position="23"/>
    </location>
</feature>
<keyword evidence="1" id="KW-0732">Signal</keyword>
<protein>
    <recommendedName>
        <fullName evidence="4">Lipoprotein</fullName>
    </recommendedName>
</protein>
<dbReference type="STRING" id="1850250.LPB142_05975"/>
<dbReference type="AlphaFoldDB" id="A0A1D9MAS4"/>
<reference evidence="2 3" key="1">
    <citation type="submission" date="2016-10" db="EMBL/GenBank/DDBJ databases">
        <title>Rhodobacter sp. LPB0142, isolated from sea water.</title>
        <authorList>
            <person name="Kim E."/>
            <person name="Yi H."/>
        </authorList>
    </citation>
    <scope>NUCLEOTIDE SEQUENCE [LARGE SCALE GENOMIC DNA]</scope>
    <source>
        <strain evidence="2 3">LPB0142</strain>
    </source>
</reference>
<proteinExistence type="predicted"/>
<dbReference type="Proteomes" id="UP000176562">
    <property type="component" value="Chromosome"/>
</dbReference>
<organism evidence="2 3">
    <name type="scientific">Rhodobacter xanthinilyticus</name>
    <dbReference type="NCBI Taxonomy" id="1850250"/>
    <lineage>
        <taxon>Bacteria</taxon>
        <taxon>Pseudomonadati</taxon>
        <taxon>Pseudomonadota</taxon>
        <taxon>Alphaproteobacteria</taxon>
        <taxon>Rhodobacterales</taxon>
        <taxon>Rhodobacter group</taxon>
        <taxon>Rhodobacter</taxon>
    </lineage>
</organism>